<feature type="transmembrane region" description="Helical" evidence="2">
    <location>
        <begin position="211"/>
        <end position="232"/>
    </location>
</feature>
<feature type="domain" description="Bacteriophage T5 Orf172 DNA-binding" evidence="3">
    <location>
        <begin position="10"/>
        <end position="90"/>
    </location>
</feature>
<dbReference type="Pfam" id="PF10544">
    <property type="entry name" value="T5orf172"/>
    <property type="match status" value="1"/>
</dbReference>
<keyword evidence="2" id="KW-0812">Transmembrane</keyword>
<accession>A0A6G7CHC5</accession>
<keyword evidence="2" id="KW-0472">Membrane</keyword>
<dbReference type="Proteomes" id="UP000503003">
    <property type="component" value="Chromosome 1"/>
</dbReference>
<evidence type="ECO:0000256" key="2">
    <source>
        <dbReference type="SAM" id="Phobius"/>
    </source>
</evidence>
<evidence type="ECO:0000313" key="5">
    <source>
        <dbReference type="Proteomes" id="UP000503003"/>
    </source>
</evidence>
<keyword evidence="1" id="KW-0175">Coiled coil</keyword>
<reference evidence="4 5" key="1">
    <citation type="submission" date="2020-02" db="EMBL/GenBank/DDBJ databases">
        <title>A complete genome of a marine bacterium Vibrio sp. ZWAL4003 isolated from the mangrove sediment with the ability to degrade polysaccharides.</title>
        <authorList>
            <person name="Wu J."/>
            <person name="Qu W."/>
            <person name="Zeng R."/>
        </authorList>
    </citation>
    <scope>NUCLEOTIDE SEQUENCE [LARGE SCALE GENOMIC DNA]</scope>
    <source>
        <strain evidence="4 5">ZWAL4003</strain>
    </source>
</reference>
<name>A0A6G7CHC5_9VIBR</name>
<keyword evidence="5" id="KW-1185">Reference proteome</keyword>
<dbReference type="EMBL" id="CP049331">
    <property type="protein sequence ID" value="QIH41436.1"/>
    <property type="molecule type" value="Genomic_DNA"/>
</dbReference>
<evidence type="ECO:0000256" key="1">
    <source>
        <dbReference type="SAM" id="Coils"/>
    </source>
</evidence>
<feature type="transmembrane region" description="Helical" evidence="2">
    <location>
        <begin position="176"/>
        <end position="199"/>
    </location>
</feature>
<feature type="coiled-coil region" evidence="1">
    <location>
        <begin position="97"/>
        <end position="151"/>
    </location>
</feature>
<dbReference type="SMART" id="SM00974">
    <property type="entry name" value="T5orf172"/>
    <property type="match status" value="1"/>
</dbReference>
<evidence type="ECO:0000259" key="3">
    <source>
        <dbReference type="SMART" id="SM00974"/>
    </source>
</evidence>
<keyword evidence="2" id="KW-1133">Transmembrane helix</keyword>
<sequence length="277" mass="32106">MGFIYIFTNESMPGLVKVGLTTRSPEERARELDSTGVPMPFRVAASWPVESDLKIMENKCHQLLKEFRLSNNREFFKIEVSEAISILDPHFLTSEQIALEKERIRKKREQQRHYEEQLKKQRIQEKERLSLERWQGEIESLKSNINLLDCRLESIKLTLSQPESLISLALYKFHEILSLLVVILMRLAPFAMALFGFISGEYIIQKLLFAGGFYFVSLFFFGFLGFICIALIGQIERLRCAIFGESYAQQQVTLGTLVCKLKEEHNKLNCLESKKTP</sequence>
<gene>
    <name evidence="4" type="ORF">G5S32_05255</name>
</gene>
<dbReference type="RefSeq" id="WP_165311032.1">
    <property type="nucleotide sequence ID" value="NZ_CP049331.1"/>
</dbReference>
<protein>
    <recommendedName>
        <fullName evidence="3">Bacteriophage T5 Orf172 DNA-binding domain-containing protein</fullName>
    </recommendedName>
</protein>
<evidence type="ECO:0000313" key="4">
    <source>
        <dbReference type="EMBL" id="QIH41436.1"/>
    </source>
</evidence>
<dbReference type="InterPro" id="IPR018306">
    <property type="entry name" value="Phage_T5_Orf172_DNA-bd"/>
</dbReference>
<dbReference type="AlphaFoldDB" id="A0A6G7CHC5"/>
<proteinExistence type="predicted"/>
<organism evidence="4 5">
    <name type="scientific">Vibrio ziniensis</name>
    <dbReference type="NCBI Taxonomy" id="2711221"/>
    <lineage>
        <taxon>Bacteria</taxon>
        <taxon>Pseudomonadati</taxon>
        <taxon>Pseudomonadota</taxon>
        <taxon>Gammaproteobacteria</taxon>
        <taxon>Vibrionales</taxon>
        <taxon>Vibrionaceae</taxon>
        <taxon>Vibrio</taxon>
    </lineage>
</organism>
<dbReference type="KEGG" id="vzi:G5S32_05255"/>